<comment type="subcellular location">
    <subcellularLocation>
        <location evidence="1">Cell membrane</location>
        <topology evidence="1">Multi-pass membrane protein</topology>
    </subcellularLocation>
</comment>
<dbReference type="GO" id="GO:0005524">
    <property type="term" value="F:ATP binding"/>
    <property type="evidence" value="ECO:0007669"/>
    <property type="project" value="UniProtKB-KW"/>
</dbReference>
<dbReference type="PANTHER" id="PTHR43394">
    <property type="entry name" value="ATP-DEPENDENT PERMEASE MDL1, MITOCHONDRIAL"/>
    <property type="match status" value="1"/>
</dbReference>
<dbReference type="CDD" id="cd03251">
    <property type="entry name" value="ABCC_MsbA"/>
    <property type="match status" value="1"/>
</dbReference>
<keyword evidence="8" id="KW-1185">Reference proteome</keyword>
<evidence type="ECO:0000256" key="2">
    <source>
        <dbReference type="ARBA" id="ARBA00022692"/>
    </source>
</evidence>
<dbReference type="GO" id="GO:0005886">
    <property type="term" value="C:plasma membrane"/>
    <property type="evidence" value="ECO:0007669"/>
    <property type="project" value="UniProtKB-SubCell"/>
</dbReference>
<keyword evidence="5" id="KW-1133">Transmembrane helix</keyword>
<evidence type="ECO:0000313" key="7">
    <source>
        <dbReference type="EMBL" id="BDI28246.1"/>
    </source>
</evidence>
<keyword evidence="4" id="KW-0067">ATP-binding</keyword>
<evidence type="ECO:0000256" key="1">
    <source>
        <dbReference type="ARBA" id="ARBA00004651"/>
    </source>
</evidence>
<dbReference type="RefSeq" id="WP_165864003.1">
    <property type="nucleotide sequence ID" value="NZ_AP025739.1"/>
</dbReference>
<dbReference type="GO" id="GO:0015421">
    <property type="term" value="F:ABC-type oligopeptide transporter activity"/>
    <property type="evidence" value="ECO:0007669"/>
    <property type="project" value="TreeGrafter"/>
</dbReference>
<dbReference type="SMART" id="SM00382">
    <property type="entry name" value="AAA"/>
    <property type="match status" value="1"/>
</dbReference>
<keyword evidence="6" id="KW-0472">Membrane</keyword>
<dbReference type="Pfam" id="PF00005">
    <property type="entry name" value="ABC_tran"/>
    <property type="match status" value="1"/>
</dbReference>
<protein>
    <submittedName>
        <fullName evidence="7">SAV1866 family putative multidrug efflux ABC transporter</fullName>
    </submittedName>
</protein>
<dbReference type="PANTHER" id="PTHR43394:SF1">
    <property type="entry name" value="ATP-BINDING CASSETTE SUB-FAMILY B MEMBER 10, MITOCHONDRIAL"/>
    <property type="match status" value="1"/>
</dbReference>
<dbReference type="EMBL" id="AP025739">
    <property type="protein sequence ID" value="BDI28246.1"/>
    <property type="molecule type" value="Genomic_DNA"/>
</dbReference>
<sequence>MLSTAGKPPNLRKARKRDAIADAIARRADEIERDPKRERQAMLRFLAYLKPSAHYFVIASLCGVTIYLVPNLIPTAVGYVLDHILGTGGSASASPAKANALFRMLDFYIAHTVGSGASKAARIQVLLGSLLVFLPFWGILVFFRAYFAGIGGQRVIFKLRNDLYEHIQSLSLSYFQRERSGSIVSRLTSDVALAQNFIGNACTNLWMDSLSILILGGFLLTLDRKLALTAFAVLPLWILSVRLFGQQIRKASHAVQEGLSEMSGQVQEKMSGVTVVQAFAREKREVRLFHRLHRSLLVRQVTAVRLASFNMAMSNLLTTIAPVIVVWVGALEVLHGKLTPGTLLMFWAFLGTFYGPLQRITDLAAVISNASAAIERIFQIFDICPEVKEKENAITLPGRIHGKVEFDHVWFGYDENPILKDISLTIQPGEVVAFVGPSGAGKSTLIQLVPRLYDVTKGAIRVDGRDIRDFKKSWFRSFIGMVLQDNILFTGSIRDNILYGRPDADDDAVVEAAIAGNAHDFIESQADGYDTEIGERGTKLSGGQKQRIAITRAFLRDPRILILDEATSALDSESERLIQAALNRLMIGRTTLIIAHRLSTILHADKIVVMDKGRIVEQGKHADLLANGGLYYELYKAQFEHALSVHDAAKEILNEESDSSDPYAEHVR</sequence>
<keyword evidence="2" id="KW-0812">Transmembrane</keyword>
<dbReference type="KEGG" id="ccot:CCAX7_002970"/>
<evidence type="ECO:0000256" key="6">
    <source>
        <dbReference type="ARBA" id="ARBA00023136"/>
    </source>
</evidence>
<evidence type="ECO:0000256" key="5">
    <source>
        <dbReference type="ARBA" id="ARBA00022989"/>
    </source>
</evidence>
<dbReference type="InterPro" id="IPR027417">
    <property type="entry name" value="P-loop_NTPase"/>
</dbReference>
<dbReference type="FunCoup" id="A0A402CS18">
    <property type="interactions" value="359"/>
</dbReference>
<dbReference type="InterPro" id="IPR011527">
    <property type="entry name" value="ABC1_TM_dom"/>
</dbReference>
<dbReference type="GO" id="GO:0016887">
    <property type="term" value="F:ATP hydrolysis activity"/>
    <property type="evidence" value="ECO:0007669"/>
    <property type="project" value="InterPro"/>
</dbReference>
<dbReference type="FunFam" id="3.40.50.300:FF:000218">
    <property type="entry name" value="Multidrug ABC transporter ATP-binding protein"/>
    <property type="match status" value="1"/>
</dbReference>
<dbReference type="CDD" id="cd07346">
    <property type="entry name" value="ABC_6TM_exporters"/>
    <property type="match status" value="1"/>
</dbReference>
<proteinExistence type="predicted"/>
<dbReference type="InterPro" id="IPR039421">
    <property type="entry name" value="Type_1_exporter"/>
</dbReference>
<dbReference type="AlphaFoldDB" id="A0A402CS18"/>
<reference evidence="7 8" key="1">
    <citation type="journal article" date="2019" name="Int. J. Syst. Evol. Microbiol.">
        <title>Capsulimonas corticalis gen. nov., sp. nov., an aerobic capsulated bacterium, of a novel bacterial order, Capsulimonadales ord. nov., of the class Armatimonadia of the phylum Armatimonadetes.</title>
        <authorList>
            <person name="Li J."/>
            <person name="Kudo C."/>
            <person name="Tonouchi A."/>
        </authorList>
    </citation>
    <scope>NUCLEOTIDE SEQUENCE [LARGE SCALE GENOMIC DNA]</scope>
    <source>
        <strain evidence="7 8">AX-7</strain>
    </source>
</reference>
<dbReference type="PROSITE" id="PS50893">
    <property type="entry name" value="ABC_TRANSPORTER_2"/>
    <property type="match status" value="1"/>
</dbReference>
<evidence type="ECO:0000256" key="4">
    <source>
        <dbReference type="ARBA" id="ARBA00022840"/>
    </source>
</evidence>
<dbReference type="PROSITE" id="PS50929">
    <property type="entry name" value="ABC_TM1F"/>
    <property type="match status" value="1"/>
</dbReference>
<dbReference type="InterPro" id="IPR003439">
    <property type="entry name" value="ABC_transporter-like_ATP-bd"/>
</dbReference>
<dbReference type="Gene3D" id="1.20.1560.10">
    <property type="entry name" value="ABC transporter type 1, transmembrane domain"/>
    <property type="match status" value="1"/>
</dbReference>
<dbReference type="InterPro" id="IPR003593">
    <property type="entry name" value="AAA+_ATPase"/>
</dbReference>
<gene>
    <name evidence="7" type="ORF">CCAX7_002970</name>
</gene>
<dbReference type="Proteomes" id="UP000287394">
    <property type="component" value="Chromosome"/>
</dbReference>
<evidence type="ECO:0000256" key="3">
    <source>
        <dbReference type="ARBA" id="ARBA00022741"/>
    </source>
</evidence>
<accession>A0A402CS18</accession>
<dbReference type="Gene3D" id="3.40.50.300">
    <property type="entry name" value="P-loop containing nucleotide triphosphate hydrolases"/>
    <property type="match status" value="1"/>
</dbReference>
<dbReference type="SUPFAM" id="SSF90123">
    <property type="entry name" value="ABC transporter transmembrane region"/>
    <property type="match status" value="1"/>
</dbReference>
<dbReference type="SUPFAM" id="SSF52540">
    <property type="entry name" value="P-loop containing nucleoside triphosphate hydrolases"/>
    <property type="match status" value="1"/>
</dbReference>
<evidence type="ECO:0000313" key="8">
    <source>
        <dbReference type="Proteomes" id="UP000287394"/>
    </source>
</evidence>
<keyword evidence="3" id="KW-0547">Nucleotide-binding</keyword>
<dbReference type="Pfam" id="PF00664">
    <property type="entry name" value="ABC_membrane"/>
    <property type="match status" value="1"/>
</dbReference>
<organism evidence="7 8">
    <name type="scientific">Capsulimonas corticalis</name>
    <dbReference type="NCBI Taxonomy" id="2219043"/>
    <lineage>
        <taxon>Bacteria</taxon>
        <taxon>Bacillati</taxon>
        <taxon>Armatimonadota</taxon>
        <taxon>Armatimonadia</taxon>
        <taxon>Capsulimonadales</taxon>
        <taxon>Capsulimonadaceae</taxon>
        <taxon>Capsulimonas</taxon>
    </lineage>
</organism>
<dbReference type="InterPro" id="IPR036640">
    <property type="entry name" value="ABC1_TM_sf"/>
</dbReference>
<name>A0A402CS18_9BACT</name>